<dbReference type="OMA" id="CSGCWCD"/>
<dbReference type="GO" id="GO:0051603">
    <property type="term" value="P:proteolysis involved in protein catabolic process"/>
    <property type="evidence" value="ECO:0007669"/>
    <property type="project" value="InterPro"/>
</dbReference>
<dbReference type="AlphaFoldDB" id="A0A9Q0LSM8"/>
<dbReference type="GO" id="GO:0005634">
    <property type="term" value="C:nucleus"/>
    <property type="evidence" value="ECO:0007669"/>
    <property type="project" value="UniProtKB-SubCell"/>
</dbReference>
<evidence type="ECO:0000256" key="4">
    <source>
        <dbReference type="RuleBase" id="RU004203"/>
    </source>
</evidence>
<comment type="subcellular location">
    <subcellularLocation>
        <location evidence="4">Cytoplasm</location>
    </subcellularLocation>
    <subcellularLocation>
        <location evidence="4">Nucleus</location>
    </subcellularLocation>
</comment>
<organism evidence="5 6">
    <name type="scientific">Anaeramoeba ignava</name>
    <name type="common">Anaerobic marine amoeba</name>
    <dbReference type="NCBI Taxonomy" id="1746090"/>
    <lineage>
        <taxon>Eukaryota</taxon>
        <taxon>Metamonada</taxon>
        <taxon>Anaeramoebidae</taxon>
        <taxon>Anaeramoeba</taxon>
    </lineage>
</organism>
<dbReference type="GO" id="GO:0005839">
    <property type="term" value="C:proteasome core complex"/>
    <property type="evidence" value="ECO:0007669"/>
    <property type="project" value="InterPro"/>
</dbReference>
<dbReference type="PROSITE" id="PS00854">
    <property type="entry name" value="PROTEASOME_BETA_1"/>
    <property type="match status" value="1"/>
</dbReference>
<sequence>MQLIQQSKQESLPKSKEINQPQFFPYTNNQGSCLGICGEKFAVLATDTRMSMGYSIVTRNATKYLKLTDKCVLVSSGMQADIETLHKILKARLTIYQNQHQKPMSTPAISHLLSRTLYYRRFFPLYTFNVLGGIDEDGKGCVFSYDAIGTLERVRYSASGSGSALIEPILDNQVGFKNRGDITDKTGFLEEDEVVELAKDTLTSTCERDIFTGDFVHIFVVNENGVREEKFELRFD</sequence>
<dbReference type="Proteomes" id="UP001149090">
    <property type="component" value="Unassembled WGS sequence"/>
</dbReference>
<evidence type="ECO:0000256" key="3">
    <source>
        <dbReference type="ARBA" id="ARBA00023242"/>
    </source>
</evidence>
<keyword evidence="6" id="KW-1185">Reference proteome</keyword>
<accession>A0A9Q0LSM8</accession>
<comment type="subunit">
    <text evidence="4">Component of the proteasome complex.</text>
</comment>
<reference evidence="5" key="1">
    <citation type="submission" date="2022-10" db="EMBL/GenBank/DDBJ databases">
        <title>Novel sulphate-reducing endosymbionts in the free-living metamonad Anaeramoeba.</title>
        <authorList>
            <person name="Jerlstrom-Hultqvist J."/>
            <person name="Cepicka I."/>
            <person name="Gallot-Lavallee L."/>
            <person name="Salas-Leiva D."/>
            <person name="Curtis B.A."/>
            <person name="Zahonova K."/>
            <person name="Pipaliya S."/>
            <person name="Dacks J."/>
            <person name="Roger A.J."/>
        </authorList>
    </citation>
    <scope>NUCLEOTIDE SEQUENCE</scope>
    <source>
        <strain evidence="5">BMAN</strain>
    </source>
</reference>
<keyword evidence="1 4" id="KW-0963">Cytoplasm</keyword>
<proteinExistence type="inferred from homology"/>
<name>A0A9Q0LSM8_ANAIG</name>
<comment type="caution">
    <text evidence="5">The sequence shown here is derived from an EMBL/GenBank/DDBJ whole genome shotgun (WGS) entry which is preliminary data.</text>
</comment>
<dbReference type="OrthoDB" id="268479at2759"/>
<comment type="function">
    <text evidence="4">Component of the proteasome, a multicatalytic proteinase complex which is characterized by its ability to cleave peptides with Arg, Phe, Tyr, Leu, and Glu adjacent to the leaving group at neutral or slightly basic pH. The proteasome has an ATP-dependent proteolytic activity.</text>
</comment>
<dbReference type="InterPro" id="IPR001353">
    <property type="entry name" value="Proteasome_sua/b"/>
</dbReference>
<dbReference type="PROSITE" id="PS51476">
    <property type="entry name" value="PROTEASOME_BETA_2"/>
    <property type="match status" value="1"/>
</dbReference>
<dbReference type="InterPro" id="IPR029055">
    <property type="entry name" value="Ntn_hydrolases_N"/>
</dbReference>
<dbReference type="InterPro" id="IPR016050">
    <property type="entry name" value="Proteasome_bsu_CS"/>
</dbReference>
<dbReference type="Pfam" id="PF00227">
    <property type="entry name" value="Proteasome"/>
    <property type="match status" value="1"/>
</dbReference>
<dbReference type="CDD" id="cd03757">
    <property type="entry name" value="proteasome_beta_type_1"/>
    <property type="match status" value="1"/>
</dbReference>
<keyword evidence="3 4" id="KW-0539">Nucleus</keyword>
<keyword evidence="2 4" id="KW-0647">Proteasome</keyword>
<dbReference type="Gene3D" id="3.60.20.10">
    <property type="entry name" value="Glutamine Phosphoribosylpyrophosphate, subunit 1, domain 1"/>
    <property type="match status" value="1"/>
</dbReference>
<evidence type="ECO:0000313" key="6">
    <source>
        <dbReference type="Proteomes" id="UP001149090"/>
    </source>
</evidence>
<dbReference type="FunFam" id="3.60.20.10:FF:000027">
    <property type="entry name" value="Proteasome subunit beta type-6"/>
    <property type="match status" value="1"/>
</dbReference>
<evidence type="ECO:0000256" key="2">
    <source>
        <dbReference type="ARBA" id="ARBA00022942"/>
    </source>
</evidence>
<dbReference type="GO" id="GO:0005737">
    <property type="term" value="C:cytoplasm"/>
    <property type="evidence" value="ECO:0007669"/>
    <property type="project" value="UniProtKB-SubCell"/>
</dbReference>
<evidence type="ECO:0000313" key="5">
    <source>
        <dbReference type="EMBL" id="KAJ5077965.1"/>
    </source>
</evidence>
<dbReference type="EMBL" id="JAPDFW010000055">
    <property type="protein sequence ID" value="KAJ5077965.1"/>
    <property type="molecule type" value="Genomic_DNA"/>
</dbReference>
<dbReference type="PANTHER" id="PTHR32194:SF2">
    <property type="entry name" value="PROTEASOME SUBUNIT BETA TYPE-1"/>
    <property type="match status" value="1"/>
</dbReference>
<protein>
    <recommendedName>
        <fullName evidence="4">Proteasome subunit beta</fullName>
    </recommendedName>
</protein>
<comment type="similarity">
    <text evidence="4">Belongs to the peptidase T1B family.</text>
</comment>
<dbReference type="InterPro" id="IPR023333">
    <property type="entry name" value="Proteasome_suB-type"/>
</dbReference>
<dbReference type="PANTHER" id="PTHR32194">
    <property type="entry name" value="METALLOPROTEASE TLDD"/>
    <property type="match status" value="1"/>
</dbReference>
<gene>
    <name evidence="5" type="ORF">M0811_05222</name>
</gene>
<dbReference type="SUPFAM" id="SSF56235">
    <property type="entry name" value="N-terminal nucleophile aminohydrolases (Ntn hydrolases)"/>
    <property type="match status" value="1"/>
</dbReference>
<evidence type="ECO:0000256" key="1">
    <source>
        <dbReference type="ARBA" id="ARBA00022490"/>
    </source>
</evidence>